<dbReference type="RefSeq" id="WP_309201860.1">
    <property type="nucleotide sequence ID" value="NZ_CP133548.1"/>
</dbReference>
<evidence type="ECO:0000259" key="7">
    <source>
        <dbReference type="Pfam" id="PF03449"/>
    </source>
</evidence>
<accession>A0AA51RSC9</accession>
<keyword evidence="4" id="KW-0238">DNA-binding</keyword>
<sequence>MKRSNLITPEGATRLRNELADLWKNKRPEVTRALAAAAAEGDRSENAENLK</sequence>
<evidence type="ECO:0000256" key="4">
    <source>
        <dbReference type="ARBA" id="ARBA00023125"/>
    </source>
</evidence>
<organism evidence="8 9">
    <name type="scientific">Pleionea litopenaei</name>
    <dbReference type="NCBI Taxonomy" id="3070815"/>
    <lineage>
        <taxon>Bacteria</taxon>
        <taxon>Pseudomonadati</taxon>
        <taxon>Pseudomonadota</taxon>
        <taxon>Gammaproteobacteria</taxon>
        <taxon>Oceanospirillales</taxon>
        <taxon>Pleioneaceae</taxon>
        <taxon>Pleionea</taxon>
    </lineage>
</organism>
<evidence type="ECO:0000256" key="2">
    <source>
        <dbReference type="ARBA" id="ARBA00013729"/>
    </source>
</evidence>
<dbReference type="GO" id="GO:0032784">
    <property type="term" value="P:regulation of DNA-templated transcription elongation"/>
    <property type="evidence" value="ECO:0007669"/>
    <property type="project" value="InterPro"/>
</dbReference>
<keyword evidence="8" id="KW-0251">Elongation factor</keyword>
<evidence type="ECO:0000313" key="9">
    <source>
        <dbReference type="Proteomes" id="UP001239782"/>
    </source>
</evidence>
<keyword evidence="3" id="KW-0805">Transcription regulation</keyword>
<gene>
    <name evidence="8" type="ORF">Q9312_15955</name>
</gene>
<protein>
    <recommendedName>
        <fullName evidence="2">Transcription elongation factor GreA</fullName>
    </recommendedName>
    <alternativeName>
        <fullName evidence="6">Transcript cleavage factor GreA</fullName>
    </alternativeName>
</protein>
<dbReference type="AlphaFoldDB" id="A0AA51RSC9"/>
<dbReference type="Proteomes" id="UP001239782">
    <property type="component" value="Chromosome"/>
</dbReference>
<keyword evidence="8" id="KW-0648">Protein biosynthesis</keyword>
<dbReference type="KEGG" id="plei:Q9312_15955"/>
<dbReference type="SUPFAM" id="SSF46557">
    <property type="entry name" value="GreA transcript cleavage protein, N-terminal domain"/>
    <property type="match status" value="1"/>
</dbReference>
<feature type="domain" description="Transcription elongation factor GreA/GreB N-terminal" evidence="7">
    <location>
        <begin position="6"/>
        <end position="48"/>
    </location>
</feature>
<comment type="similarity">
    <text evidence="1">Belongs to the GreA/GreB family.</text>
</comment>
<name>A0AA51RSC9_9GAMM</name>
<proteinExistence type="inferred from homology"/>
<keyword evidence="5" id="KW-0804">Transcription</keyword>
<evidence type="ECO:0000256" key="3">
    <source>
        <dbReference type="ARBA" id="ARBA00023015"/>
    </source>
</evidence>
<evidence type="ECO:0000256" key="5">
    <source>
        <dbReference type="ARBA" id="ARBA00023163"/>
    </source>
</evidence>
<dbReference type="GO" id="GO:0003677">
    <property type="term" value="F:DNA binding"/>
    <property type="evidence" value="ECO:0007669"/>
    <property type="project" value="UniProtKB-KW"/>
</dbReference>
<evidence type="ECO:0000256" key="1">
    <source>
        <dbReference type="ARBA" id="ARBA00008213"/>
    </source>
</evidence>
<dbReference type="InterPro" id="IPR036805">
    <property type="entry name" value="Tscrpt_elong_fac_GreA/B_N_sf"/>
</dbReference>
<keyword evidence="9" id="KW-1185">Reference proteome</keyword>
<dbReference type="EMBL" id="CP133548">
    <property type="protein sequence ID" value="WMS86715.1"/>
    <property type="molecule type" value="Genomic_DNA"/>
</dbReference>
<dbReference type="Pfam" id="PF03449">
    <property type="entry name" value="GreA_GreB_N"/>
    <property type="match status" value="1"/>
</dbReference>
<dbReference type="InterPro" id="IPR022691">
    <property type="entry name" value="Tscrpt_elong_fac_GreA/B_N"/>
</dbReference>
<evidence type="ECO:0000256" key="6">
    <source>
        <dbReference type="ARBA" id="ARBA00030776"/>
    </source>
</evidence>
<evidence type="ECO:0000313" key="8">
    <source>
        <dbReference type="EMBL" id="WMS86715.1"/>
    </source>
</evidence>
<dbReference type="Gene3D" id="1.10.287.180">
    <property type="entry name" value="Transcription elongation factor, GreA/GreB, N-terminal domain"/>
    <property type="match status" value="1"/>
</dbReference>
<dbReference type="FunFam" id="1.10.287.180:FF:000001">
    <property type="entry name" value="Transcription elongation factor GreA"/>
    <property type="match status" value="1"/>
</dbReference>
<dbReference type="GO" id="GO:0003746">
    <property type="term" value="F:translation elongation factor activity"/>
    <property type="evidence" value="ECO:0007669"/>
    <property type="project" value="UniProtKB-KW"/>
</dbReference>
<reference evidence="8 9" key="1">
    <citation type="submission" date="2023-08" db="EMBL/GenBank/DDBJ databases">
        <title>Pleionea litopenaei sp. nov., isolated from stomach of juvenile Litopenaeus vannamei.</title>
        <authorList>
            <person name="Rho A.M."/>
            <person name="Hwang C.Y."/>
        </authorList>
    </citation>
    <scope>NUCLEOTIDE SEQUENCE [LARGE SCALE GENOMIC DNA]</scope>
    <source>
        <strain evidence="8 9">HL-JVS1</strain>
    </source>
</reference>